<sequence>MRTLLFCLITVFAISSAAIAGESSAPTNSGVISIKSNHDVKSTADKLVNILETKGMTVFARINHAEGAQKVGKLLRPTELVIFGNPKVGTPLMQCEQRVAIDLPQKALIWQDEKDDVWFSYNDPAYLSERHQIKDCQKVLSKIGNALANFSAAATK</sequence>
<evidence type="ECO:0000259" key="2">
    <source>
        <dbReference type="Pfam" id="PF03625"/>
    </source>
</evidence>
<dbReference type="InterPro" id="IPR035923">
    <property type="entry name" value="TT1751-like_sf"/>
</dbReference>
<evidence type="ECO:0000313" key="4">
    <source>
        <dbReference type="Proteomes" id="UP001164472"/>
    </source>
</evidence>
<keyword evidence="1" id="KW-0732">Signal</keyword>
<feature type="domain" description="DUF302" evidence="2">
    <location>
        <begin position="62"/>
        <end position="124"/>
    </location>
</feature>
<proteinExistence type="predicted"/>
<reference evidence="3" key="1">
    <citation type="submission" date="2022-07" db="EMBL/GenBank/DDBJ databases">
        <title>Alkalimarinus sp. nov., isolated from gut of a Alitta virens.</title>
        <authorList>
            <person name="Yang A.I."/>
            <person name="Shin N.-R."/>
        </authorList>
    </citation>
    <scope>NUCLEOTIDE SEQUENCE</scope>
    <source>
        <strain evidence="3">FA028</strain>
    </source>
</reference>
<dbReference type="AlphaFoldDB" id="A0A9E8KPG3"/>
<dbReference type="Proteomes" id="UP001164472">
    <property type="component" value="Chromosome"/>
</dbReference>
<dbReference type="InterPro" id="IPR005180">
    <property type="entry name" value="DUF302"/>
</dbReference>
<dbReference type="Gene3D" id="3.30.310.70">
    <property type="entry name" value="TT1751-like domain"/>
    <property type="match status" value="1"/>
</dbReference>
<dbReference type="CDD" id="cd14797">
    <property type="entry name" value="DUF302"/>
    <property type="match status" value="1"/>
</dbReference>
<protein>
    <submittedName>
        <fullName evidence="3">DUF302 domain-containing protein</fullName>
    </submittedName>
</protein>
<dbReference type="SUPFAM" id="SSF103247">
    <property type="entry name" value="TT1751-like"/>
    <property type="match status" value="1"/>
</dbReference>
<dbReference type="PANTHER" id="PTHR38342:SF2">
    <property type="entry name" value="INNER MEMBRANE OR EXPORTED"/>
    <property type="match status" value="1"/>
</dbReference>
<feature type="signal peptide" evidence="1">
    <location>
        <begin position="1"/>
        <end position="20"/>
    </location>
</feature>
<keyword evidence="4" id="KW-1185">Reference proteome</keyword>
<dbReference type="EMBL" id="CP101527">
    <property type="protein sequence ID" value="UZW74150.1"/>
    <property type="molecule type" value="Genomic_DNA"/>
</dbReference>
<dbReference type="KEGG" id="asem:NNL22_14135"/>
<organism evidence="3 4">
    <name type="scientific">Alkalimarinus sediminis</name>
    <dbReference type="NCBI Taxonomy" id="1632866"/>
    <lineage>
        <taxon>Bacteria</taxon>
        <taxon>Pseudomonadati</taxon>
        <taxon>Pseudomonadota</taxon>
        <taxon>Gammaproteobacteria</taxon>
        <taxon>Alteromonadales</taxon>
        <taxon>Alteromonadaceae</taxon>
        <taxon>Alkalimarinus</taxon>
    </lineage>
</organism>
<evidence type="ECO:0000313" key="3">
    <source>
        <dbReference type="EMBL" id="UZW74150.1"/>
    </source>
</evidence>
<accession>A0A9E8KPG3</accession>
<dbReference type="Pfam" id="PF03625">
    <property type="entry name" value="DUF302"/>
    <property type="match status" value="1"/>
</dbReference>
<feature type="chain" id="PRO_5039725163" evidence="1">
    <location>
        <begin position="21"/>
        <end position="156"/>
    </location>
</feature>
<dbReference type="RefSeq" id="WP_251811248.1">
    <property type="nucleotide sequence ID" value="NZ_CP101527.1"/>
</dbReference>
<name>A0A9E8KPG3_9ALTE</name>
<gene>
    <name evidence="3" type="ORF">NNL22_14135</name>
</gene>
<dbReference type="PANTHER" id="PTHR38342">
    <property type="entry name" value="SLR5037 PROTEIN"/>
    <property type="match status" value="1"/>
</dbReference>
<evidence type="ECO:0000256" key="1">
    <source>
        <dbReference type="SAM" id="SignalP"/>
    </source>
</evidence>